<name>A0A2N3VB87_9NOCA</name>
<organism evidence="1 2">
    <name type="scientific">Nocardia fluminea</name>
    <dbReference type="NCBI Taxonomy" id="134984"/>
    <lineage>
        <taxon>Bacteria</taxon>
        <taxon>Bacillati</taxon>
        <taxon>Actinomycetota</taxon>
        <taxon>Actinomycetes</taxon>
        <taxon>Mycobacteriales</taxon>
        <taxon>Nocardiaceae</taxon>
        <taxon>Nocardia</taxon>
    </lineage>
</organism>
<gene>
    <name evidence="1" type="ORF">ATK86_3273</name>
</gene>
<protein>
    <submittedName>
        <fullName evidence="1">Uncharacterized protein</fullName>
    </submittedName>
</protein>
<accession>A0A2N3VB87</accession>
<evidence type="ECO:0000313" key="1">
    <source>
        <dbReference type="EMBL" id="PKV78890.1"/>
    </source>
</evidence>
<dbReference type="OrthoDB" id="4568363at2"/>
<reference evidence="1 2" key="1">
    <citation type="submission" date="2017-12" db="EMBL/GenBank/DDBJ databases">
        <title>Sequencing the genomes of 1000 Actinobacteria strains.</title>
        <authorList>
            <person name="Klenk H.-P."/>
        </authorList>
    </citation>
    <scope>NUCLEOTIDE SEQUENCE [LARGE SCALE GENOMIC DNA]</scope>
    <source>
        <strain evidence="1 2">DSM 44489</strain>
    </source>
</reference>
<dbReference type="EMBL" id="PJMW01000002">
    <property type="protein sequence ID" value="PKV78890.1"/>
    <property type="molecule type" value="Genomic_DNA"/>
</dbReference>
<keyword evidence="2" id="KW-1185">Reference proteome</keyword>
<comment type="caution">
    <text evidence="1">The sequence shown here is derived from an EMBL/GenBank/DDBJ whole genome shotgun (WGS) entry which is preliminary data.</text>
</comment>
<dbReference type="Proteomes" id="UP000233766">
    <property type="component" value="Unassembled WGS sequence"/>
</dbReference>
<evidence type="ECO:0000313" key="2">
    <source>
        <dbReference type="Proteomes" id="UP000233766"/>
    </source>
</evidence>
<sequence length="73" mass="7262">MPSSDDPSGLAEQIITELQALVSRLATLRADINVLANLAQGVAMTVADAIPAPEAPAGTLEAEVAVGPAPEAA</sequence>
<dbReference type="AlphaFoldDB" id="A0A2N3VB87"/>
<dbReference type="RefSeq" id="WP_101465243.1">
    <property type="nucleotide sequence ID" value="NZ_JBFAFS010000003.1"/>
</dbReference>
<proteinExistence type="predicted"/>